<evidence type="ECO:0000313" key="2">
    <source>
        <dbReference type="EMBL" id="ACU25863.1"/>
    </source>
</evidence>
<reference evidence="2" key="1">
    <citation type="journal article" date="2011" name="Cytogenet. Genome Res.">
        <title>Sequence of a turkey BAC clone identifies MHC Class III orthologs and supports ancient origins of immunological gene clusters.</title>
        <authorList>
            <person name="Chaves L.D."/>
            <person name="Krueth S.B."/>
            <person name="Bauer M.M."/>
            <person name="Reed K.M."/>
        </authorList>
    </citation>
    <scope>NUCLEOTIDE SEQUENCE</scope>
</reference>
<protein>
    <submittedName>
        <fullName evidence="2">Serine/threonine kinase 19</fullName>
    </submittedName>
</protein>
<dbReference type="PANTHER" id="PTHR15243">
    <property type="entry name" value="SERINE/THREONINE-PROTEIN KINASE 19"/>
    <property type="match status" value="1"/>
</dbReference>
<accession>D7F2C5</accession>
<proteinExistence type="inferred from homology"/>
<dbReference type="AlphaFoldDB" id="D7F2C5"/>
<organism evidence="2">
    <name type="scientific">Meleagris gallopavo</name>
    <name type="common">Wild turkey</name>
    <dbReference type="NCBI Taxonomy" id="9103"/>
    <lineage>
        <taxon>Eukaryota</taxon>
        <taxon>Metazoa</taxon>
        <taxon>Chordata</taxon>
        <taxon>Craniata</taxon>
        <taxon>Vertebrata</taxon>
        <taxon>Euteleostomi</taxon>
        <taxon>Archelosauria</taxon>
        <taxon>Archosauria</taxon>
        <taxon>Dinosauria</taxon>
        <taxon>Saurischia</taxon>
        <taxon>Theropoda</taxon>
        <taxon>Coelurosauria</taxon>
        <taxon>Aves</taxon>
        <taxon>Neognathae</taxon>
        <taxon>Galloanserae</taxon>
        <taxon>Galliformes</taxon>
        <taxon>Phasianidae</taxon>
        <taxon>Meleagridinae</taxon>
        <taxon>Meleagris</taxon>
    </lineage>
</organism>
<sequence length="230" mass="25324">MASRRRSGRFGKHRPGPEAVEAALREAAELFPRRSAALPALVLRHQLYGLAGDRTAVDRHLNRLQAEGRIRLLHLGLGPDTVAVVGAEEYRETVLRAVEGSPSAPLVRRFLDGVRPLLSFERGQLEEMGLKDCDVTQLVAAGVLTVRDAGSWWLALPGAGRFIRALLHGRKQLLAAVRRSRHREVLQAELGQRRARPSLGLRYVLLDLLGAELLRSVPTTSGPLLRLAET</sequence>
<comment type="similarity">
    <text evidence="1">Belongs to the STK19 family.</text>
</comment>
<keyword evidence="2" id="KW-0808">Transferase</keyword>
<evidence type="ECO:0000256" key="1">
    <source>
        <dbReference type="ARBA" id="ARBA00093458"/>
    </source>
</evidence>
<dbReference type="InterPro" id="IPR018865">
    <property type="entry name" value="STK19-like"/>
</dbReference>
<dbReference type="GO" id="GO:0016301">
    <property type="term" value="F:kinase activity"/>
    <property type="evidence" value="ECO:0007669"/>
    <property type="project" value="UniProtKB-KW"/>
</dbReference>
<dbReference type="EMBL" id="FJ601914">
    <property type="protein sequence ID" value="ACU25863.1"/>
    <property type="molecule type" value="Genomic_DNA"/>
</dbReference>
<gene>
    <name evidence="2" type="primary">STK19</name>
</gene>
<dbReference type="GO" id="GO:0046579">
    <property type="term" value="P:positive regulation of Ras protein signal transduction"/>
    <property type="evidence" value="ECO:0007669"/>
    <property type="project" value="TreeGrafter"/>
</dbReference>
<keyword evidence="2" id="KW-0418">Kinase</keyword>
<dbReference type="Pfam" id="PF10494">
    <property type="entry name" value="Stk19"/>
    <property type="match status" value="1"/>
</dbReference>
<dbReference type="PANTHER" id="PTHR15243:SF0">
    <property type="entry name" value="SERINE_THREONINE-PROTEIN KINASE 19"/>
    <property type="match status" value="1"/>
</dbReference>
<name>D7F2C5_MELGA</name>